<dbReference type="Pfam" id="PF02518">
    <property type="entry name" value="HATPase_c"/>
    <property type="match status" value="1"/>
</dbReference>
<name>A0A927BBH4_9BACT</name>
<dbReference type="Proteomes" id="UP000612233">
    <property type="component" value="Unassembled WGS sequence"/>
</dbReference>
<keyword evidence="3" id="KW-1185">Reference proteome</keyword>
<dbReference type="GO" id="GO:0016301">
    <property type="term" value="F:kinase activity"/>
    <property type="evidence" value="ECO:0007669"/>
    <property type="project" value="UniProtKB-KW"/>
</dbReference>
<keyword evidence="2" id="KW-0418">Kinase</keyword>
<protein>
    <submittedName>
        <fullName evidence="2">Sensor histidine kinase</fullName>
    </submittedName>
</protein>
<dbReference type="Gene3D" id="3.30.565.10">
    <property type="entry name" value="Histidine kinase-like ATPase, C-terminal domain"/>
    <property type="match status" value="1"/>
</dbReference>
<feature type="domain" description="Histidine kinase/HSP90-like ATPase" evidence="1">
    <location>
        <begin position="5"/>
        <end position="69"/>
    </location>
</feature>
<proteinExistence type="predicted"/>
<keyword evidence="2" id="KW-0808">Transferase</keyword>
<sequence length="75" mass="8365">MPVVPQGVSRVLMNVFSNAFYAVQKKRSELGPGYQPTINVSTKREANQVRIQVRDHGIGVPAALKQKIFPTLLHH</sequence>
<evidence type="ECO:0000313" key="3">
    <source>
        <dbReference type="Proteomes" id="UP000612233"/>
    </source>
</evidence>
<accession>A0A927BBH4</accession>
<organism evidence="2 3">
    <name type="scientific">Hymenobacter montanus</name>
    <dbReference type="NCBI Taxonomy" id="2771359"/>
    <lineage>
        <taxon>Bacteria</taxon>
        <taxon>Pseudomonadati</taxon>
        <taxon>Bacteroidota</taxon>
        <taxon>Cytophagia</taxon>
        <taxon>Cytophagales</taxon>
        <taxon>Hymenobacteraceae</taxon>
        <taxon>Hymenobacter</taxon>
    </lineage>
</organism>
<dbReference type="InterPro" id="IPR036890">
    <property type="entry name" value="HATPase_C_sf"/>
</dbReference>
<evidence type="ECO:0000259" key="1">
    <source>
        <dbReference type="Pfam" id="PF02518"/>
    </source>
</evidence>
<reference evidence="2" key="1">
    <citation type="submission" date="2020-09" db="EMBL/GenBank/DDBJ databases">
        <authorList>
            <person name="Kim M.K."/>
        </authorList>
    </citation>
    <scope>NUCLEOTIDE SEQUENCE</scope>
    <source>
        <strain evidence="2">BT664</strain>
    </source>
</reference>
<dbReference type="InterPro" id="IPR003594">
    <property type="entry name" value="HATPase_dom"/>
</dbReference>
<comment type="caution">
    <text evidence="2">The sequence shown here is derived from an EMBL/GenBank/DDBJ whole genome shotgun (WGS) entry which is preliminary data.</text>
</comment>
<evidence type="ECO:0000313" key="2">
    <source>
        <dbReference type="EMBL" id="MBD2767705.1"/>
    </source>
</evidence>
<dbReference type="EMBL" id="JACXAD010000006">
    <property type="protein sequence ID" value="MBD2767705.1"/>
    <property type="molecule type" value="Genomic_DNA"/>
</dbReference>
<gene>
    <name evidence="2" type="ORF">IC235_07345</name>
</gene>
<dbReference type="AlphaFoldDB" id="A0A927BBH4"/>
<dbReference type="SUPFAM" id="SSF55874">
    <property type="entry name" value="ATPase domain of HSP90 chaperone/DNA topoisomerase II/histidine kinase"/>
    <property type="match status" value="1"/>
</dbReference>